<keyword evidence="2" id="KW-1185">Reference proteome</keyword>
<evidence type="ECO:0000313" key="2">
    <source>
        <dbReference type="Proteomes" id="UP000663879"/>
    </source>
</evidence>
<dbReference type="EMBL" id="CAJNOC010000095">
    <property type="protein sequence ID" value="CAF0714453.1"/>
    <property type="molecule type" value="Genomic_DNA"/>
</dbReference>
<organism evidence="1 2">
    <name type="scientific">Brachionus calyciflorus</name>
    <dbReference type="NCBI Taxonomy" id="104777"/>
    <lineage>
        <taxon>Eukaryota</taxon>
        <taxon>Metazoa</taxon>
        <taxon>Spiralia</taxon>
        <taxon>Gnathifera</taxon>
        <taxon>Rotifera</taxon>
        <taxon>Eurotatoria</taxon>
        <taxon>Monogononta</taxon>
        <taxon>Pseudotrocha</taxon>
        <taxon>Ploima</taxon>
        <taxon>Brachionidae</taxon>
        <taxon>Brachionus</taxon>
    </lineage>
</organism>
<comment type="caution">
    <text evidence="1">The sequence shown here is derived from an EMBL/GenBank/DDBJ whole genome shotgun (WGS) entry which is preliminary data.</text>
</comment>
<dbReference type="OrthoDB" id="9948370at2759"/>
<sequence length="380" mass="44755">MTSRDQILFCMKKVLLEYGLKYNLDFVVKSIAMNNVKFSDYKIPPIRYELFNMHLMIKNRELKYFESIILFLSHINKTLPNLIPETLFSRVVGPIKALHIYECLRTGDLKKACLLIKEYFPLVNNTVTESPKDRTKTNQNEFEYKILKKRTHWNELILDRKQRELYFKTEFGNQYNKKFFGFLMLKASEIAKILNGHLPETIIDQVICNNFKSPNSILFGIDNLNVELEDEVRVELFLDNLKLHQMHLLTESQNCKDNIKKSVYMNQYLKKLVKLVINWENQISNDNSFVPQSLSQPASNKVILEMLYMDSQMENIRLDDLDLSDRIDEIFDREKEDTLDDETNFTFKTPNSIPSKLNINTGISFVSDLITDDERELNIT</sequence>
<dbReference type="AlphaFoldDB" id="A0A813MC78"/>
<dbReference type="Proteomes" id="UP000663879">
    <property type="component" value="Unassembled WGS sequence"/>
</dbReference>
<proteinExistence type="predicted"/>
<name>A0A813MC78_9BILA</name>
<reference evidence="1" key="1">
    <citation type="submission" date="2021-02" db="EMBL/GenBank/DDBJ databases">
        <authorList>
            <person name="Nowell W R."/>
        </authorList>
    </citation>
    <scope>NUCLEOTIDE SEQUENCE</scope>
    <source>
        <strain evidence="1">Ploen Becks lab</strain>
    </source>
</reference>
<gene>
    <name evidence="1" type="ORF">OXX778_LOCUS1471</name>
</gene>
<protein>
    <submittedName>
        <fullName evidence="1">Uncharacterized protein</fullName>
    </submittedName>
</protein>
<accession>A0A813MC78</accession>
<evidence type="ECO:0000313" key="1">
    <source>
        <dbReference type="EMBL" id="CAF0714453.1"/>
    </source>
</evidence>